<feature type="compositionally biased region" description="Basic and acidic residues" evidence="13">
    <location>
        <begin position="146"/>
        <end position="161"/>
    </location>
</feature>
<evidence type="ECO:0000256" key="6">
    <source>
        <dbReference type="ARBA" id="ARBA00025241"/>
    </source>
</evidence>
<feature type="domain" description="HIT" evidence="14">
    <location>
        <begin position="4"/>
        <end position="116"/>
    </location>
</feature>
<dbReference type="PROSITE" id="PS51084">
    <property type="entry name" value="HIT_2"/>
    <property type="match status" value="1"/>
</dbReference>
<dbReference type="InterPro" id="IPR036265">
    <property type="entry name" value="HIT-like_sf"/>
</dbReference>
<keyword evidence="5 12" id="KW-0378">Hydrolase</keyword>
<evidence type="ECO:0000313" key="15">
    <source>
        <dbReference type="EMBL" id="KAI5949478.1"/>
    </source>
</evidence>
<evidence type="ECO:0000256" key="4">
    <source>
        <dbReference type="ARBA" id="ARBA00022741"/>
    </source>
</evidence>
<organism evidence="15 16">
    <name type="scientific">Candida theae</name>
    <dbReference type="NCBI Taxonomy" id="1198502"/>
    <lineage>
        <taxon>Eukaryota</taxon>
        <taxon>Fungi</taxon>
        <taxon>Dikarya</taxon>
        <taxon>Ascomycota</taxon>
        <taxon>Saccharomycotina</taxon>
        <taxon>Pichiomycetes</taxon>
        <taxon>Debaryomycetaceae</taxon>
        <taxon>Candida/Lodderomyces clade</taxon>
        <taxon>Candida</taxon>
    </lineage>
</organism>
<feature type="short sequence motif" description="Histidine triad motif" evidence="11">
    <location>
        <begin position="97"/>
        <end position="101"/>
    </location>
</feature>
<dbReference type="CDD" id="cd01275">
    <property type="entry name" value="FHIT"/>
    <property type="match status" value="1"/>
</dbReference>
<feature type="site" description="Important for induction of apoptosis" evidence="10">
    <location>
        <position position="116"/>
    </location>
</feature>
<evidence type="ECO:0000256" key="12">
    <source>
        <dbReference type="RuleBase" id="RU366076"/>
    </source>
</evidence>
<dbReference type="Gene3D" id="3.30.428.10">
    <property type="entry name" value="HIT-like"/>
    <property type="match status" value="1"/>
</dbReference>
<comment type="catalytic activity">
    <reaction evidence="7 12">
        <text>P(1),P(3)-bis(5'-adenosyl) triphosphate + H2O = AMP + ADP + 2 H(+)</text>
        <dbReference type="Rhea" id="RHEA:13893"/>
        <dbReference type="ChEBI" id="CHEBI:15377"/>
        <dbReference type="ChEBI" id="CHEBI:15378"/>
        <dbReference type="ChEBI" id="CHEBI:58529"/>
        <dbReference type="ChEBI" id="CHEBI:456215"/>
        <dbReference type="ChEBI" id="CHEBI:456216"/>
        <dbReference type="EC" id="3.6.1.29"/>
    </reaction>
</comment>
<evidence type="ECO:0000256" key="1">
    <source>
        <dbReference type="ARBA" id="ARBA00001936"/>
    </source>
</evidence>
<dbReference type="GO" id="GO:0000166">
    <property type="term" value="F:nucleotide binding"/>
    <property type="evidence" value="ECO:0007669"/>
    <property type="project" value="UniProtKB-KW"/>
</dbReference>
<dbReference type="GeneID" id="76152732"/>
<protein>
    <recommendedName>
        <fullName evidence="3 12">Bis(5'-adenosyl)-triphosphatase</fullName>
        <ecNumber evidence="2 12">3.6.1.29</ecNumber>
    </recommendedName>
</protein>
<dbReference type="InterPro" id="IPR039383">
    <property type="entry name" value="FHIT"/>
</dbReference>
<evidence type="ECO:0000256" key="13">
    <source>
        <dbReference type="SAM" id="MobiDB-lite"/>
    </source>
</evidence>
<dbReference type="Pfam" id="PF01230">
    <property type="entry name" value="HIT"/>
    <property type="match status" value="1"/>
</dbReference>
<evidence type="ECO:0000313" key="16">
    <source>
        <dbReference type="Proteomes" id="UP001204833"/>
    </source>
</evidence>
<gene>
    <name evidence="15" type="ORF">KGF57_004688</name>
</gene>
<evidence type="ECO:0000256" key="3">
    <source>
        <dbReference type="ARBA" id="ARBA00014605"/>
    </source>
</evidence>
<accession>A0AAD5BAM1</accession>
<evidence type="ECO:0000256" key="7">
    <source>
        <dbReference type="ARBA" id="ARBA00047780"/>
    </source>
</evidence>
<feature type="region of interest" description="Disordered" evidence="13">
    <location>
        <begin position="146"/>
        <end position="166"/>
    </location>
</feature>
<sequence>MTANDIHFFKFLVNNQVFYKTKFTYALVNLKPLVPGHVLVVPLRTSVLRFGDLTPDESIDYMNTLQLIQKFISKTYKADALNIAIQDGPEAGQSVPHLHTHIIPRYRTDGFGDSIYSKLESEDLETEYNQFELRKRKYRDHLKVEKSELSQNDADRKERTEASMQEEATWLNNEIQKFIAHTKS</sequence>
<feature type="binding site" evidence="9">
    <location>
        <position position="29"/>
    </location>
    <ligand>
        <name>substrate</name>
    </ligand>
</feature>
<proteinExistence type="predicted"/>
<evidence type="ECO:0000259" key="14">
    <source>
        <dbReference type="PROSITE" id="PS51084"/>
    </source>
</evidence>
<feature type="binding site" evidence="9">
    <location>
        <begin position="92"/>
        <end position="95"/>
    </location>
    <ligand>
        <name>substrate</name>
    </ligand>
</feature>
<dbReference type="PANTHER" id="PTHR46243:SF1">
    <property type="entry name" value="BIS(5'-ADENOSYL)-TRIPHOSPHATASE"/>
    <property type="match status" value="1"/>
</dbReference>
<feature type="binding site" evidence="9">
    <location>
        <position position="101"/>
    </location>
    <ligand>
        <name>substrate</name>
    </ligand>
</feature>
<keyword evidence="4 12" id="KW-0547">Nucleotide-binding</keyword>
<dbReference type="InterPro" id="IPR019808">
    <property type="entry name" value="Histidine_triad_CS"/>
</dbReference>
<dbReference type="SUPFAM" id="SSF54197">
    <property type="entry name" value="HIT-like"/>
    <property type="match status" value="1"/>
</dbReference>
<feature type="active site" description="Tele-AMP-histidine intermediate" evidence="8">
    <location>
        <position position="99"/>
    </location>
</feature>
<keyword evidence="16" id="KW-1185">Reference proteome</keyword>
<feature type="binding site" evidence="9">
    <location>
        <position position="86"/>
    </location>
    <ligand>
        <name>substrate</name>
    </ligand>
</feature>
<comment type="caution">
    <text evidence="15">The sequence shown here is derived from an EMBL/GenBank/DDBJ whole genome shotgun (WGS) entry which is preliminary data.</text>
</comment>
<dbReference type="InterPro" id="IPR051884">
    <property type="entry name" value="Bis(5'-adenosyl)-TPase_reg"/>
</dbReference>
<evidence type="ECO:0000256" key="9">
    <source>
        <dbReference type="PIRSR" id="PIRSR639383-2"/>
    </source>
</evidence>
<evidence type="ECO:0000256" key="11">
    <source>
        <dbReference type="PROSITE-ProRule" id="PRU00464"/>
    </source>
</evidence>
<evidence type="ECO:0000256" key="10">
    <source>
        <dbReference type="PIRSR" id="PIRSR639383-3"/>
    </source>
</evidence>
<dbReference type="AlphaFoldDB" id="A0AAD5BAM1"/>
<evidence type="ECO:0000256" key="2">
    <source>
        <dbReference type="ARBA" id="ARBA00012377"/>
    </source>
</evidence>
<comment type="cofactor">
    <cofactor evidence="1 12">
        <name>Mn(2+)</name>
        <dbReference type="ChEBI" id="CHEBI:29035"/>
    </cofactor>
</comment>
<dbReference type="PANTHER" id="PTHR46243">
    <property type="entry name" value="BIS(5'-ADENOSYL)-TRIPHOSPHATASE"/>
    <property type="match status" value="1"/>
</dbReference>
<dbReference type="EMBL" id="JAIHNG010000163">
    <property type="protein sequence ID" value="KAI5949478.1"/>
    <property type="molecule type" value="Genomic_DNA"/>
</dbReference>
<evidence type="ECO:0000256" key="8">
    <source>
        <dbReference type="PIRSR" id="PIRSR639383-1"/>
    </source>
</evidence>
<reference evidence="15 16" key="1">
    <citation type="journal article" date="2022" name="DNA Res.">
        <title>Genome analysis of five recently described species of the CUG-Ser clade uncovers Candida theae as a new hybrid lineage with pathogenic potential in the Candida parapsilosis species complex.</title>
        <authorList>
            <person name="Mixao V."/>
            <person name="Del Olmo V."/>
            <person name="Hegedusova E."/>
            <person name="Saus E."/>
            <person name="Pryszcz L."/>
            <person name="Cillingova A."/>
            <person name="Nosek J."/>
            <person name="Gabaldon T."/>
        </authorList>
    </citation>
    <scope>NUCLEOTIDE SEQUENCE [LARGE SCALE GENOMIC DNA]</scope>
    <source>
        <strain evidence="15 16">CBS 12239</strain>
    </source>
</reference>
<dbReference type="PROSITE" id="PS00892">
    <property type="entry name" value="HIT_1"/>
    <property type="match status" value="1"/>
</dbReference>
<comment type="function">
    <text evidence="6">Cleaves A-5'-PPP-5'A to yield AMP and ADP. Can cleave all dinucleoside polyphosphates, provided the phosphate chain contains at least 3 phosphates and that 1 of the 2 bases composing the nucleotide is a purine. Is most effective on dinucleoside triphosphates. Negatively regulates intracellular dinucleoside polyphosphate levels, which elevate following heat shock.</text>
</comment>
<dbReference type="EC" id="3.6.1.29" evidence="2 12"/>
<dbReference type="FunFam" id="3.30.428.10:FF:000011">
    <property type="entry name" value="Fragile histidine triad"/>
    <property type="match status" value="1"/>
</dbReference>
<dbReference type="GO" id="GO:0047710">
    <property type="term" value="F:bis(5'-adenosyl)-triphosphatase activity"/>
    <property type="evidence" value="ECO:0007669"/>
    <property type="project" value="UniProtKB-UniRule"/>
</dbReference>
<dbReference type="InterPro" id="IPR011146">
    <property type="entry name" value="HIT-like"/>
</dbReference>
<dbReference type="Proteomes" id="UP001204833">
    <property type="component" value="Unassembled WGS sequence"/>
</dbReference>
<evidence type="ECO:0000256" key="5">
    <source>
        <dbReference type="ARBA" id="ARBA00022801"/>
    </source>
</evidence>
<name>A0AAD5BAM1_9ASCO</name>
<dbReference type="RefSeq" id="XP_051606822.1">
    <property type="nucleotide sequence ID" value="XM_051754224.1"/>
</dbReference>